<evidence type="ECO:0000256" key="1">
    <source>
        <dbReference type="SAM" id="MobiDB-lite"/>
    </source>
</evidence>
<dbReference type="AlphaFoldDB" id="A0A941EKI1"/>
<protein>
    <submittedName>
        <fullName evidence="2">Uncharacterized protein</fullName>
    </submittedName>
</protein>
<proteinExistence type="predicted"/>
<feature type="region of interest" description="Disordered" evidence="1">
    <location>
        <begin position="1"/>
        <end position="23"/>
    </location>
</feature>
<accession>A0A941EKI1</accession>
<name>A0A941EKI1_9ACTN</name>
<keyword evidence="3" id="KW-1185">Reference proteome</keyword>
<reference evidence="2" key="1">
    <citation type="submission" date="2021-04" db="EMBL/GenBank/DDBJ databases">
        <title>Genome based classification of Actinospica acidithermotolerans sp. nov., an actinobacterium isolated from an Indonesian hot spring.</title>
        <authorList>
            <person name="Kusuma A.B."/>
            <person name="Putra K.E."/>
            <person name="Nafisah S."/>
            <person name="Loh J."/>
            <person name="Nouioui I."/>
            <person name="Goodfellow M."/>
        </authorList>
    </citation>
    <scope>NUCLEOTIDE SEQUENCE</scope>
    <source>
        <strain evidence="2">MGRD01-02</strain>
    </source>
</reference>
<dbReference type="RefSeq" id="WP_212521890.1">
    <property type="nucleotide sequence ID" value="NZ_JAGSOH010000154.1"/>
</dbReference>
<dbReference type="EMBL" id="JAGSOH010000154">
    <property type="protein sequence ID" value="MBR7830769.1"/>
    <property type="molecule type" value="Genomic_DNA"/>
</dbReference>
<gene>
    <name evidence="2" type="ORF">KDK95_30985</name>
</gene>
<evidence type="ECO:0000313" key="3">
    <source>
        <dbReference type="Proteomes" id="UP000676325"/>
    </source>
</evidence>
<comment type="caution">
    <text evidence="2">The sequence shown here is derived from an EMBL/GenBank/DDBJ whole genome shotgun (WGS) entry which is preliminary data.</text>
</comment>
<evidence type="ECO:0000313" key="2">
    <source>
        <dbReference type="EMBL" id="MBR7830769.1"/>
    </source>
</evidence>
<organism evidence="2 3">
    <name type="scientific">Actinospica acidithermotolerans</name>
    <dbReference type="NCBI Taxonomy" id="2828514"/>
    <lineage>
        <taxon>Bacteria</taxon>
        <taxon>Bacillati</taxon>
        <taxon>Actinomycetota</taxon>
        <taxon>Actinomycetes</taxon>
        <taxon>Catenulisporales</taxon>
        <taxon>Actinospicaceae</taxon>
        <taxon>Actinospica</taxon>
    </lineage>
</organism>
<sequence>MPKTAPTRNLPIPRSAPLTDAITATSKKTGNTITVQRFGPLTRGGEAIEWARWTVTYPDETRESWAKQYTGANLARLTAELDETERDLAADPDVINLTRTTGAKP</sequence>
<dbReference type="Proteomes" id="UP000676325">
    <property type="component" value="Unassembled WGS sequence"/>
</dbReference>